<dbReference type="InterPro" id="IPR050343">
    <property type="entry name" value="RsuA_PseudoU_synthase"/>
</dbReference>
<keyword evidence="3" id="KW-0694">RNA-binding</keyword>
<dbReference type="PANTHER" id="PTHR47683:SF2">
    <property type="entry name" value="RNA-BINDING S4 DOMAIN-CONTAINING PROTEIN"/>
    <property type="match status" value="1"/>
</dbReference>
<dbReference type="InterPro" id="IPR018496">
    <property type="entry name" value="PsdUridine_synth_RsuA/RluB_CS"/>
</dbReference>
<evidence type="ECO:0000256" key="4">
    <source>
        <dbReference type="RuleBase" id="RU003887"/>
    </source>
</evidence>
<gene>
    <name evidence="6" type="ORF">R4Y45_03975</name>
</gene>
<feature type="domain" description="RNA-binding S4" evidence="5">
    <location>
        <begin position="3"/>
        <end position="60"/>
    </location>
</feature>
<dbReference type="CDD" id="cd00165">
    <property type="entry name" value="S4"/>
    <property type="match status" value="1"/>
</dbReference>
<dbReference type="InterPro" id="IPR020094">
    <property type="entry name" value="TruA/RsuA/RluB/E/F_N"/>
</dbReference>
<dbReference type="GO" id="GO:0016853">
    <property type="term" value="F:isomerase activity"/>
    <property type="evidence" value="ECO:0007669"/>
    <property type="project" value="UniProtKB-KW"/>
</dbReference>
<dbReference type="InterPro" id="IPR020103">
    <property type="entry name" value="PsdUridine_synth_cat_dom_sf"/>
</dbReference>
<dbReference type="Proteomes" id="UP001377804">
    <property type="component" value="Unassembled WGS sequence"/>
</dbReference>
<name>A0ABU8SG84_9LACO</name>
<dbReference type="InterPro" id="IPR006145">
    <property type="entry name" value="PsdUridine_synth_RsuA/RluA"/>
</dbReference>
<evidence type="ECO:0000313" key="7">
    <source>
        <dbReference type="Proteomes" id="UP001377804"/>
    </source>
</evidence>
<comment type="similarity">
    <text evidence="1 4">Belongs to the pseudouridine synthase RsuA family.</text>
</comment>
<dbReference type="RefSeq" id="WP_339970253.1">
    <property type="nucleotide sequence ID" value="NZ_JAWMWG010000001.1"/>
</dbReference>
<dbReference type="EMBL" id="JAWMWG010000001">
    <property type="protein sequence ID" value="MEJ6348384.1"/>
    <property type="molecule type" value="Genomic_DNA"/>
</dbReference>
<dbReference type="SMART" id="SM00363">
    <property type="entry name" value="S4"/>
    <property type="match status" value="1"/>
</dbReference>
<organism evidence="6 7">
    <name type="scientific">Holzapfeliella saturejae</name>
    <dbReference type="NCBI Taxonomy" id="3082953"/>
    <lineage>
        <taxon>Bacteria</taxon>
        <taxon>Bacillati</taxon>
        <taxon>Bacillota</taxon>
        <taxon>Bacilli</taxon>
        <taxon>Lactobacillales</taxon>
        <taxon>Lactobacillaceae</taxon>
        <taxon>Holzapfeliella</taxon>
    </lineage>
</organism>
<comment type="caution">
    <text evidence="6">The sequence shown here is derived from an EMBL/GenBank/DDBJ whole genome shotgun (WGS) entry which is preliminary data.</text>
</comment>
<dbReference type="Pfam" id="PF01479">
    <property type="entry name" value="S4"/>
    <property type="match status" value="1"/>
</dbReference>
<keyword evidence="7" id="KW-1185">Reference proteome</keyword>
<dbReference type="Gene3D" id="3.10.290.10">
    <property type="entry name" value="RNA-binding S4 domain"/>
    <property type="match status" value="1"/>
</dbReference>
<dbReference type="InterPro" id="IPR000748">
    <property type="entry name" value="PsdUridine_synth_RsuA/RluB/E/F"/>
</dbReference>
<sequence length="241" mass="27273">MMERLQKVIANAGITSRRKAEQLILDGRVRVNHQLVKELGTKVSFQDIVEVDGVPIEKQTKSHTFLFYKPRGVISSAKDEKGRKTVTSFFEDFDYRLYPVGRLDYDTSGLLLMTDDGDLANGLMHPKNKVDKVYVAKVAGFLTRDEIKQLQKGVVIDGRKTSPAKVKVISSDSKKKTSIVRLTIHEGRNHQVKNMFKAVGHPVDKLSREQYAFLDLTGLVSGKYRELSRQEVAQLKKLIVK</sequence>
<evidence type="ECO:0000256" key="2">
    <source>
        <dbReference type="ARBA" id="ARBA00023235"/>
    </source>
</evidence>
<dbReference type="SUPFAM" id="SSF55120">
    <property type="entry name" value="Pseudouridine synthase"/>
    <property type="match status" value="1"/>
</dbReference>
<keyword evidence="2 4" id="KW-0413">Isomerase</keyword>
<protein>
    <recommendedName>
        <fullName evidence="4">Pseudouridine synthase</fullName>
        <ecNumber evidence="4">5.4.99.-</ecNumber>
    </recommendedName>
</protein>
<dbReference type="Gene3D" id="3.30.70.580">
    <property type="entry name" value="Pseudouridine synthase I, catalytic domain, N-terminal subdomain"/>
    <property type="match status" value="1"/>
</dbReference>
<reference evidence="6 7" key="1">
    <citation type="submission" date="2023-10" db="EMBL/GenBank/DDBJ databases">
        <title>Holzapfeliella saturejae sp. nov. isolated from Satureja montana flowers.</title>
        <authorList>
            <person name="Alcantara C."/>
            <person name="Zuniga M."/>
            <person name="Landete J.M."/>
            <person name="Monedero V."/>
        </authorList>
    </citation>
    <scope>NUCLEOTIDE SEQUENCE [LARGE SCALE GENOMIC DNA]</scope>
    <source>
        <strain evidence="6 7">He02</strain>
    </source>
</reference>
<dbReference type="NCBIfam" id="TIGR00093">
    <property type="entry name" value="pseudouridine synthase"/>
    <property type="match status" value="1"/>
</dbReference>
<evidence type="ECO:0000256" key="3">
    <source>
        <dbReference type="PROSITE-ProRule" id="PRU00182"/>
    </source>
</evidence>
<accession>A0ABU8SG84</accession>
<dbReference type="InterPro" id="IPR042092">
    <property type="entry name" value="PsdUridine_s_RsuA/RluB/E/F_cat"/>
</dbReference>
<evidence type="ECO:0000256" key="1">
    <source>
        <dbReference type="ARBA" id="ARBA00008348"/>
    </source>
</evidence>
<dbReference type="InterPro" id="IPR002942">
    <property type="entry name" value="S4_RNA-bd"/>
</dbReference>
<dbReference type="SUPFAM" id="SSF55174">
    <property type="entry name" value="Alpha-L RNA-binding motif"/>
    <property type="match status" value="1"/>
</dbReference>
<dbReference type="InterPro" id="IPR036986">
    <property type="entry name" value="S4_RNA-bd_sf"/>
</dbReference>
<evidence type="ECO:0000259" key="5">
    <source>
        <dbReference type="SMART" id="SM00363"/>
    </source>
</evidence>
<evidence type="ECO:0000313" key="6">
    <source>
        <dbReference type="EMBL" id="MEJ6348384.1"/>
    </source>
</evidence>
<dbReference type="EC" id="5.4.99.-" evidence="4"/>
<dbReference type="Pfam" id="PF00849">
    <property type="entry name" value="PseudoU_synth_2"/>
    <property type="match status" value="1"/>
</dbReference>
<dbReference type="CDD" id="cd02870">
    <property type="entry name" value="PseudoU_synth_RsuA_like"/>
    <property type="match status" value="1"/>
</dbReference>
<dbReference type="PROSITE" id="PS50889">
    <property type="entry name" value="S4"/>
    <property type="match status" value="1"/>
</dbReference>
<dbReference type="PANTHER" id="PTHR47683">
    <property type="entry name" value="PSEUDOURIDINE SYNTHASE FAMILY PROTEIN-RELATED"/>
    <property type="match status" value="1"/>
</dbReference>
<dbReference type="PROSITE" id="PS01149">
    <property type="entry name" value="PSI_RSU"/>
    <property type="match status" value="1"/>
</dbReference>
<dbReference type="Gene3D" id="3.30.70.1560">
    <property type="entry name" value="Alpha-L RNA-binding motif"/>
    <property type="match status" value="1"/>
</dbReference>
<proteinExistence type="inferred from homology"/>